<evidence type="ECO:0008006" key="3">
    <source>
        <dbReference type="Google" id="ProtNLM"/>
    </source>
</evidence>
<organism evidence="1 2">
    <name type="scientific">Tenacibaculum platacis</name>
    <dbReference type="NCBI Taxonomy" id="3137852"/>
    <lineage>
        <taxon>Bacteria</taxon>
        <taxon>Pseudomonadati</taxon>
        <taxon>Bacteroidota</taxon>
        <taxon>Flavobacteriia</taxon>
        <taxon>Flavobacteriales</taxon>
        <taxon>Flavobacteriaceae</taxon>
        <taxon>Tenacibaculum</taxon>
    </lineage>
</organism>
<evidence type="ECO:0000313" key="1">
    <source>
        <dbReference type="EMBL" id="CAL2081945.1"/>
    </source>
</evidence>
<protein>
    <recommendedName>
        <fullName evidence="3">Bacteriocin-like protein</fullName>
    </recommendedName>
</protein>
<accession>A0ABP1EJA9</accession>
<gene>
    <name evidence="1" type="ORF">T190607A01A_11279</name>
</gene>
<name>A0ABP1EJA9_9FLAO</name>
<comment type="caution">
    <text evidence="1">The sequence shown here is derived from an EMBL/GenBank/DDBJ whole genome shotgun (WGS) entry which is preliminary data.</text>
</comment>
<sequence length="66" mass="6955">MKNQISNLGKVLSKNDQKEINGGFFGCQPQLLQCDSNSDCPPCSSGCGITINNNGTPIFISGVCAF</sequence>
<dbReference type="Proteomes" id="UP001497416">
    <property type="component" value="Unassembled WGS sequence"/>
</dbReference>
<keyword evidence="2" id="KW-1185">Reference proteome</keyword>
<dbReference type="RefSeq" id="WP_348711176.1">
    <property type="nucleotide sequence ID" value="NZ_CAXIXY010000003.1"/>
</dbReference>
<reference evidence="1 2" key="1">
    <citation type="submission" date="2024-05" db="EMBL/GenBank/DDBJ databases">
        <authorList>
            <person name="Duchaud E."/>
        </authorList>
    </citation>
    <scope>NUCLEOTIDE SEQUENCE [LARGE SCALE GENOMIC DNA]</scope>
    <source>
        <strain evidence="1">Ena-SAMPLE-TAB-13-05-2024-13:56:06:370-140302</strain>
    </source>
</reference>
<evidence type="ECO:0000313" key="2">
    <source>
        <dbReference type="Proteomes" id="UP001497416"/>
    </source>
</evidence>
<dbReference type="EMBL" id="CAXIXY010000003">
    <property type="protein sequence ID" value="CAL2081945.1"/>
    <property type="molecule type" value="Genomic_DNA"/>
</dbReference>
<proteinExistence type="predicted"/>